<dbReference type="Proteomes" id="UP001500227">
    <property type="component" value="Unassembled WGS sequence"/>
</dbReference>
<evidence type="ECO:0000313" key="3">
    <source>
        <dbReference type="EMBL" id="GAA5090338.1"/>
    </source>
</evidence>
<feature type="chain" id="PRO_5045947571" evidence="1">
    <location>
        <begin position="20"/>
        <end position="376"/>
    </location>
</feature>
<dbReference type="PANTHER" id="PTHR30535">
    <property type="entry name" value="VITAMIN B12-BINDING PROTEIN"/>
    <property type="match status" value="1"/>
</dbReference>
<sequence length="376" mass="41889">MKRFFLFFYGLLFAWQAHAAPITVTDITGREVTLAQPAKRIILTQARHMPVLALLHPDPVSLIAGWSDEFKTAFVNEYEQYQKQFPAIRDIPTVGRHTAESFSVEQSLALRPDLVVLTARFAGLLPNQDPNESALIRRFEAAGVPVLIVDFFMDPLQNTVPSLKALGAAIGATERTQAFIDFYQEQMQAVQHRLQDLDEQERPPVFIHAHAGSTDCCNSPGTGTFNDMVRYAGGHNIGVDVLKTPTGKLNYEFINARNPHVYVATGTGAKRREQAGGLLIGTAIEPEQAQKSLQRVIQSNKLQHLRAVQQHNAHGIWHAFNDSPLHMIFIQALASWIHPQRMQGLSAQQTLDYVNQHFLTVPMQGTYIVDLPASGL</sequence>
<protein>
    <submittedName>
        <fullName evidence="3">ABC transporter substrate-binding protein</fullName>
    </submittedName>
</protein>
<comment type="caution">
    <text evidence="3">The sequence shown here is derived from an EMBL/GenBank/DDBJ whole genome shotgun (WGS) entry which is preliminary data.</text>
</comment>
<reference evidence="4" key="1">
    <citation type="journal article" date="2019" name="Int. J. Syst. Evol. Microbiol.">
        <title>The Global Catalogue of Microorganisms (GCM) 10K type strain sequencing project: providing services to taxonomists for standard genome sequencing and annotation.</title>
        <authorList>
            <consortium name="The Broad Institute Genomics Platform"/>
            <consortium name="The Broad Institute Genome Sequencing Center for Infectious Disease"/>
            <person name="Wu L."/>
            <person name="Ma J."/>
        </authorList>
    </citation>
    <scope>NUCLEOTIDE SEQUENCE [LARGE SCALE GENOMIC DNA]</scope>
    <source>
        <strain evidence="4">JCM 18423</strain>
    </source>
</reference>
<evidence type="ECO:0000313" key="4">
    <source>
        <dbReference type="Proteomes" id="UP001500227"/>
    </source>
</evidence>
<keyword evidence="4" id="KW-1185">Reference proteome</keyword>
<dbReference type="PROSITE" id="PS50983">
    <property type="entry name" value="FE_B12_PBP"/>
    <property type="match status" value="1"/>
</dbReference>
<dbReference type="SUPFAM" id="SSF53807">
    <property type="entry name" value="Helical backbone' metal receptor"/>
    <property type="match status" value="1"/>
</dbReference>
<feature type="signal peptide" evidence="1">
    <location>
        <begin position="1"/>
        <end position="19"/>
    </location>
</feature>
<dbReference type="Pfam" id="PF01497">
    <property type="entry name" value="Peripla_BP_2"/>
    <property type="match status" value="1"/>
</dbReference>
<proteinExistence type="predicted"/>
<organism evidence="3 4">
    <name type="scientific">Paenalcaligenes hermetiae</name>
    <dbReference type="NCBI Taxonomy" id="1157987"/>
    <lineage>
        <taxon>Bacteria</taxon>
        <taxon>Pseudomonadati</taxon>
        <taxon>Pseudomonadota</taxon>
        <taxon>Betaproteobacteria</taxon>
        <taxon>Burkholderiales</taxon>
        <taxon>Alcaligenaceae</taxon>
        <taxon>Paenalcaligenes</taxon>
    </lineage>
</organism>
<feature type="domain" description="Fe/B12 periplasmic-binding" evidence="2">
    <location>
        <begin position="40"/>
        <end position="341"/>
    </location>
</feature>
<name>A0ABP9M382_9BURK</name>
<dbReference type="InterPro" id="IPR050902">
    <property type="entry name" value="ABC_Transporter_SBP"/>
</dbReference>
<gene>
    <name evidence="3" type="ORF">GCM10023337_14520</name>
</gene>
<dbReference type="PANTHER" id="PTHR30535:SF34">
    <property type="entry name" value="MOLYBDATE-BINDING PROTEIN MOLA"/>
    <property type="match status" value="1"/>
</dbReference>
<evidence type="ECO:0000256" key="1">
    <source>
        <dbReference type="SAM" id="SignalP"/>
    </source>
</evidence>
<dbReference type="InterPro" id="IPR002491">
    <property type="entry name" value="ABC_transptr_periplasmic_BD"/>
</dbReference>
<evidence type="ECO:0000259" key="2">
    <source>
        <dbReference type="PROSITE" id="PS50983"/>
    </source>
</evidence>
<dbReference type="RefSeq" id="WP_300647738.1">
    <property type="nucleotide sequence ID" value="NZ_BAABKD010000009.1"/>
</dbReference>
<accession>A0ABP9M382</accession>
<dbReference type="EMBL" id="BAABKD010000009">
    <property type="protein sequence ID" value="GAA5090338.1"/>
    <property type="molecule type" value="Genomic_DNA"/>
</dbReference>
<dbReference type="Gene3D" id="3.40.50.1980">
    <property type="entry name" value="Nitrogenase molybdenum iron protein domain"/>
    <property type="match status" value="2"/>
</dbReference>
<keyword evidence="1" id="KW-0732">Signal</keyword>